<proteinExistence type="predicted"/>
<dbReference type="PANTHER" id="PTHR33295:SF7">
    <property type="entry name" value="ATPASE"/>
    <property type="match status" value="1"/>
</dbReference>
<dbReference type="KEGG" id="dli:dnl_32140"/>
<dbReference type="Proteomes" id="UP000663720">
    <property type="component" value="Chromosome"/>
</dbReference>
<name>A0A975B8N7_9BACT</name>
<feature type="domain" description="DUF4143" evidence="1">
    <location>
        <begin position="1"/>
        <end position="151"/>
    </location>
</feature>
<gene>
    <name evidence="2" type="ORF">dnl_32140</name>
</gene>
<evidence type="ECO:0000313" key="2">
    <source>
        <dbReference type="EMBL" id="QTA80898.1"/>
    </source>
</evidence>
<dbReference type="Pfam" id="PF13635">
    <property type="entry name" value="DUF4143"/>
    <property type="match status" value="1"/>
</dbReference>
<dbReference type="PANTHER" id="PTHR33295">
    <property type="entry name" value="ATPASE"/>
    <property type="match status" value="1"/>
</dbReference>
<dbReference type="AlphaFoldDB" id="A0A975B8N7"/>
<dbReference type="InterPro" id="IPR025420">
    <property type="entry name" value="DUF4143"/>
</dbReference>
<organism evidence="2 3">
    <name type="scientific">Desulfonema limicola</name>
    <dbReference type="NCBI Taxonomy" id="45656"/>
    <lineage>
        <taxon>Bacteria</taxon>
        <taxon>Pseudomonadati</taxon>
        <taxon>Thermodesulfobacteriota</taxon>
        <taxon>Desulfobacteria</taxon>
        <taxon>Desulfobacterales</taxon>
        <taxon>Desulfococcaceae</taxon>
        <taxon>Desulfonema</taxon>
    </lineage>
</organism>
<evidence type="ECO:0000259" key="1">
    <source>
        <dbReference type="Pfam" id="PF13635"/>
    </source>
</evidence>
<evidence type="ECO:0000313" key="3">
    <source>
        <dbReference type="Proteomes" id="UP000663720"/>
    </source>
</evidence>
<accession>A0A975B8N7</accession>
<protein>
    <submittedName>
        <fullName evidence="2">DUF4143</fullName>
    </submittedName>
</protein>
<sequence>MQKVFKYLPMTLGKKIKYSNISAEHRAKEIKDVIDLLAKARICHRVLHSHCSGLPLYGGINERIYKLIFMDIGIVNHICGNDWIYINSFMEKELVNEGVLAEQFIGQHLIAVKNQAPQLCYWVREGKSANAEVDYVISQGNLILPVEVKSGKSGSLKSLHQFVLQKQADIAVRFDMNMPGLENVEHLAASSQGNKKAGFKLLSLPLYMVEELPRLLDQIRREES</sequence>
<dbReference type="EMBL" id="CP061799">
    <property type="protein sequence ID" value="QTA80898.1"/>
    <property type="molecule type" value="Genomic_DNA"/>
</dbReference>
<keyword evidence="3" id="KW-1185">Reference proteome</keyword>
<reference evidence="2" key="1">
    <citation type="journal article" date="2021" name="Microb. Physiol.">
        <title>Proteogenomic Insights into the Physiology of Marine, Sulfate-Reducing, Filamentous Desulfonema limicola and Desulfonema magnum.</title>
        <authorList>
            <person name="Schnaars V."/>
            <person name="Wohlbrand L."/>
            <person name="Scheve S."/>
            <person name="Hinrichs C."/>
            <person name="Reinhardt R."/>
            <person name="Rabus R."/>
        </authorList>
    </citation>
    <scope>NUCLEOTIDE SEQUENCE</scope>
    <source>
        <strain evidence="2">5ac10</strain>
    </source>
</reference>